<dbReference type="STRING" id="1461582.BN1048_00493"/>
<proteinExistence type="predicted"/>
<dbReference type="RefSeq" id="WP_035808064.1">
    <property type="nucleotide sequence ID" value="NZ_CCSE01000001.1"/>
</dbReference>
<dbReference type="AlphaFoldDB" id="A0A078LZT4"/>
<accession>A0A078LZT4</accession>
<name>A0A078LZT4_9STAP</name>
<feature type="coiled-coil region" evidence="1">
    <location>
        <begin position="60"/>
        <end position="87"/>
    </location>
</feature>
<evidence type="ECO:0000256" key="1">
    <source>
        <dbReference type="SAM" id="Coils"/>
    </source>
</evidence>
<reference evidence="2 3" key="1">
    <citation type="submission" date="2014-07" db="EMBL/GenBank/DDBJ databases">
        <authorList>
            <person name="Urmite Genomes Urmite Genomes"/>
        </authorList>
    </citation>
    <scope>NUCLEOTIDE SEQUENCE [LARGE SCALE GENOMIC DNA]</scope>
    <source>
        <strain evidence="2 3">13MG44_air</strain>
    </source>
</reference>
<dbReference type="OrthoDB" id="2418726at2"/>
<dbReference type="HOGENOM" id="CLU_2464898_0_0_9"/>
<evidence type="ECO:0000313" key="3">
    <source>
        <dbReference type="Proteomes" id="UP000044136"/>
    </source>
</evidence>
<gene>
    <name evidence="2" type="ORF">BN1048_00493</name>
</gene>
<dbReference type="Proteomes" id="UP000044136">
    <property type="component" value="Unassembled WGS sequence"/>
</dbReference>
<protein>
    <submittedName>
        <fullName evidence="2">Uncharacterized protein</fullName>
    </submittedName>
</protein>
<keyword evidence="1" id="KW-0175">Coiled coil</keyword>
<sequence length="88" mass="10461">MLKLLLFAGIMLAILVIALAYIFRHELGTLGHKYEERDRIKKLRHDIKRKNITYDAHIKKFGATVEAEMLEEEIKELKQLKRELEQKK</sequence>
<organism evidence="2 3">
    <name type="scientific">Jeotgalicoccus saudimassiliensis</name>
    <dbReference type="NCBI Taxonomy" id="1461582"/>
    <lineage>
        <taxon>Bacteria</taxon>
        <taxon>Bacillati</taxon>
        <taxon>Bacillota</taxon>
        <taxon>Bacilli</taxon>
        <taxon>Bacillales</taxon>
        <taxon>Staphylococcaceae</taxon>
        <taxon>Jeotgalicoccus</taxon>
    </lineage>
</organism>
<keyword evidence="3" id="KW-1185">Reference proteome</keyword>
<evidence type="ECO:0000313" key="2">
    <source>
        <dbReference type="EMBL" id="CDZ99485.1"/>
    </source>
</evidence>
<dbReference type="EMBL" id="CCSE01000001">
    <property type="protein sequence ID" value="CDZ99485.1"/>
    <property type="molecule type" value="Genomic_DNA"/>
</dbReference>